<geneLocation type="mitochondrion" evidence="10"/>
<dbReference type="Gene3D" id="1.20.58.1610">
    <property type="entry name" value="NADH:ubiquinone/plastoquinone oxidoreductase, chain 3"/>
    <property type="match status" value="1"/>
</dbReference>
<reference evidence="10" key="1">
    <citation type="journal article" date="2017" name="BMC Genomics">
        <title>The complete mitochondrial genome of parasitic nematode Camallanus cotti: extreme discontinuity in the rate of mitogenomic architecture evolution within the Chromadorea class.</title>
        <authorList>
            <person name="Zou H."/>
            <person name="Jakovlic I."/>
            <person name="Chen R."/>
            <person name="Zhang D."/>
            <person name="Zhang J."/>
            <person name="Li W.X."/>
            <person name="Wang G.T."/>
        </authorList>
    </citation>
    <scope>NUCLEOTIDE SEQUENCE</scope>
</reference>
<dbReference type="Pfam" id="PF00507">
    <property type="entry name" value="Oxidored_q4"/>
    <property type="match status" value="1"/>
</dbReference>
<dbReference type="EMBL" id="MF580344">
    <property type="protein sequence ID" value="ATO58500.1"/>
    <property type="molecule type" value="Genomic_DNA"/>
</dbReference>
<protein>
    <recommendedName>
        <fullName evidence="3 9">NADH-ubiquinone oxidoreductase chain 3</fullName>
        <ecNumber evidence="9">7.1.1.2</ecNumber>
    </recommendedName>
</protein>
<evidence type="ECO:0000256" key="6">
    <source>
        <dbReference type="ARBA" id="ARBA00022989"/>
    </source>
</evidence>
<gene>
    <name evidence="10" type="primary">nad3</name>
</gene>
<keyword evidence="9" id="KW-0679">Respiratory chain</keyword>
<evidence type="ECO:0000256" key="5">
    <source>
        <dbReference type="ARBA" id="ARBA00022692"/>
    </source>
</evidence>
<keyword evidence="9" id="KW-0249">Electron transport</keyword>
<keyword evidence="9" id="KW-0830">Ubiquinone</keyword>
<keyword evidence="4 9" id="KW-0813">Transport</keyword>
<accession>A0A343LEM6</accession>
<dbReference type="PANTHER" id="PTHR11058">
    <property type="entry name" value="NADH-UBIQUINONE OXIDOREDUCTASE CHAIN 3"/>
    <property type="match status" value="1"/>
</dbReference>
<keyword evidence="6 9" id="KW-1133">Transmembrane helix</keyword>
<dbReference type="InterPro" id="IPR000440">
    <property type="entry name" value="NADH_UbQ/plastoQ_OxRdtase_su3"/>
</dbReference>
<evidence type="ECO:0000256" key="8">
    <source>
        <dbReference type="ARBA" id="ARBA00049551"/>
    </source>
</evidence>
<comment type="function">
    <text evidence="9">Core subunit of the mitochondrial membrane respiratory chain NADH dehydrogenase (Complex I) which catalyzes electron transfer from NADH through the respiratory chain, using ubiquinone as an electron acceptor. Essential for the catalytic activity of complex I.</text>
</comment>
<keyword evidence="9" id="KW-0520">NAD</keyword>
<proteinExistence type="inferred from homology"/>
<dbReference type="GO" id="GO:0030964">
    <property type="term" value="C:NADH dehydrogenase complex"/>
    <property type="evidence" value="ECO:0007669"/>
    <property type="project" value="TreeGrafter"/>
</dbReference>
<feature type="transmembrane region" description="Helical" evidence="9">
    <location>
        <begin position="72"/>
        <end position="100"/>
    </location>
</feature>
<evidence type="ECO:0000256" key="1">
    <source>
        <dbReference type="ARBA" id="ARBA00004370"/>
    </source>
</evidence>
<evidence type="ECO:0000313" key="10">
    <source>
        <dbReference type="EMBL" id="ATO58500.1"/>
    </source>
</evidence>
<organism evidence="10">
    <name type="scientific">Camallanus cotti</name>
    <dbReference type="NCBI Taxonomy" id="375143"/>
    <lineage>
        <taxon>Eukaryota</taxon>
        <taxon>Metazoa</taxon>
        <taxon>Ecdysozoa</taxon>
        <taxon>Nematoda</taxon>
        <taxon>Chromadorea</taxon>
        <taxon>Rhabditida</taxon>
        <taxon>Spirurina</taxon>
        <taxon>Spiruromorpha</taxon>
        <taxon>Camallanoidea</taxon>
        <taxon>Camallanidae</taxon>
        <taxon>Camallanus</taxon>
    </lineage>
</organism>
<keyword evidence="9 10" id="KW-0496">Mitochondrion</keyword>
<keyword evidence="5 9" id="KW-0812">Transmembrane</keyword>
<dbReference type="GO" id="GO:0031966">
    <property type="term" value="C:mitochondrial membrane"/>
    <property type="evidence" value="ECO:0007669"/>
    <property type="project" value="UniProtKB-SubCell"/>
</dbReference>
<dbReference type="EC" id="7.1.1.2" evidence="9"/>
<comment type="catalytic activity">
    <reaction evidence="8 9">
        <text>a ubiquinone + NADH + 5 H(+)(in) = a ubiquinol + NAD(+) + 4 H(+)(out)</text>
        <dbReference type="Rhea" id="RHEA:29091"/>
        <dbReference type="Rhea" id="RHEA-COMP:9565"/>
        <dbReference type="Rhea" id="RHEA-COMP:9566"/>
        <dbReference type="ChEBI" id="CHEBI:15378"/>
        <dbReference type="ChEBI" id="CHEBI:16389"/>
        <dbReference type="ChEBI" id="CHEBI:17976"/>
        <dbReference type="ChEBI" id="CHEBI:57540"/>
        <dbReference type="ChEBI" id="CHEBI:57945"/>
        <dbReference type="EC" id="7.1.1.2"/>
    </reaction>
</comment>
<sequence length="111" mass="12842">MFVFAFYLLLVVIFVFIFYLVYLVLSFKDQGLMKSSPFECGFSVLGGVYSSFSINFFVIMVLFVFFDLEVVMFLGIILSEVLSGLGFTVLFFFVFLGFWVEFIFGKLVWVV</sequence>
<evidence type="ECO:0000256" key="7">
    <source>
        <dbReference type="ARBA" id="ARBA00023136"/>
    </source>
</evidence>
<dbReference type="PANTHER" id="PTHR11058:SF9">
    <property type="entry name" value="NADH-UBIQUINONE OXIDOREDUCTASE CHAIN 3"/>
    <property type="match status" value="1"/>
</dbReference>
<evidence type="ECO:0000256" key="2">
    <source>
        <dbReference type="ARBA" id="ARBA00008472"/>
    </source>
</evidence>
<feature type="transmembrane region" description="Helical" evidence="9">
    <location>
        <begin position="6"/>
        <end position="25"/>
    </location>
</feature>
<dbReference type="InterPro" id="IPR038430">
    <property type="entry name" value="NDAH_ubi_oxred_su3_sf"/>
</dbReference>
<feature type="transmembrane region" description="Helical" evidence="9">
    <location>
        <begin position="46"/>
        <end position="66"/>
    </location>
</feature>
<comment type="similarity">
    <text evidence="2 9">Belongs to the complex I subunit 3 family.</text>
</comment>
<comment type="subcellular location">
    <subcellularLocation>
        <location evidence="1">Membrane</location>
    </subcellularLocation>
    <subcellularLocation>
        <location evidence="9">Mitochondrion membrane</location>
        <topology evidence="9">Multi-pass membrane protein</topology>
    </subcellularLocation>
</comment>
<evidence type="ECO:0000256" key="9">
    <source>
        <dbReference type="RuleBase" id="RU003640"/>
    </source>
</evidence>
<keyword evidence="7 9" id="KW-0472">Membrane</keyword>
<keyword evidence="9" id="KW-1278">Translocase</keyword>
<name>A0A343LEM6_9BILA</name>
<dbReference type="AlphaFoldDB" id="A0A343LEM6"/>
<evidence type="ECO:0000256" key="4">
    <source>
        <dbReference type="ARBA" id="ARBA00022448"/>
    </source>
</evidence>
<evidence type="ECO:0000256" key="3">
    <source>
        <dbReference type="ARBA" id="ARBA00021007"/>
    </source>
</evidence>
<dbReference type="GO" id="GO:0008137">
    <property type="term" value="F:NADH dehydrogenase (ubiquinone) activity"/>
    <property type="evidence" value="ECO:0007669"/>
    <property type="project" value="UniProtKB-UniRule"/>
</dbReference>